<dbReference type="InterPro" id="IPR038594">
    <property type="entry name" value="SepF-like_sf"/>
</dbReference>
<dbReference type="EMBL" id="JADOTY010000001">
    <property type="protein sequence ID" value="MBG6102483.1"/>
    <property type="molecule type" value="Genomic_DNA"/>
</dbReference>
<dbReference type="Pfam" id="PF04472">
    <property type="entry name" value="SepF"/>
    <property type="match status" value="1"/>
</dbReference>
<dbReference type="InterPro" id="IPR007561">
    <property type="entry name" value="Cell_div_SepF/SepF-rel"/>
</dbReference>
<comment type="caution">
    <text evidence="1">The sequence shown here is derived from an EMBL/GenBank/DDBJ whole genome shotgun (WGS) entry which is preliminary data.</text>
</comment>
<dbReference type="Gene3D" id="3.30.110.150">
    <property type="entry name" value="SepF-like protein"/>
    <property type="match status" value="1"/>
</dbReference>
<reference evidence="1 2" key="1">
    <citation type="submission" date="2020-11" db="EMBL/GenBank/DDBJ databases">
        <title>Sequencing the genomes of 1000 actinobacteria strains.</title>
        <authorList>
            <person name="Klenk H.-P."/>
        </authorList>
    </citation>
    <scope>NUCLEOTIDE SEQUENCE [LARGE SCALE GENOMIC DNA]</scope>
    <source>
        <strain evidence="1 2">DSM 101695</strain>
    </source>
</reference>
<keyword evidence="2" id="KW-1185">Reference proteome</keyword>
<evidence type="ECO:0000313" key="1">
    <source>
        <dbReference type="EMBL" id="MBG6102483.1"/>
    </source>
</evidence>
<name>A0ABS0K1I1_9ACTN</name>
<evidence type="ECO:0000313" key="2">
    <source>
        <dbReference type="Proteomes" id="UP000631791"/>
    </source>
</evidence>
<proteinExistence type="predicted"/>
<organism evidence="1 2">
    <name type="scientific">Micromonospora vinacea</name>
    <dbReference type="NCBI Taxonomy" id="709878"/>
    <lineage>
        <taxon>Bacteria</taxon>
        <taxon>Bacillati</taxon>
        <taxon>Actinomycetota</taxon>
        <taxon>Actinomycetes</taxon>
        <taxon>Micromonosporales</taxon>
        <taxon>Micromonosporaceae</taxon>
        <taxon>Micromonospora</taxon>
    </lineage>
</organism>
<sequence length="147" mass="15812">MTERSVELIAFVALAALAIAAYRLGARPVVTRGRSADLRGVCRRDHASELERSLDSAVRANSYRVDRDAAPGVRLEAALRVTPGDFATGAAEIAEILQAGRVASIDLSQMEQYEAARLVNYCHGLTVMANGWIFRLAQSVIVITPGS</sequence>
<gene>
    <name evidence="1" type="ORF">IW249_002897</name>
</gene>
<dbReference type="Proteomes" id="UP000631791">
    <property type="component" value="Unassembled WGS sequence"/>
</dbReference>
<dbReference type="RefSeq" id="WP_196921266.1">
    <property type="nucleotide sequence ID" value="NZ_JADOTY010000001.1"/>
</dbReference>
<protein>
    <submittedName>
        <fullName evidence="1">Uncharacterized protein</fullName>
    </submittedName>
</protein>
<accession>A0ABS0K1I1</accession>